<dbReference type="Proteomes" id="UP000003419">
    <property type="component" value="Unassembled WGS sequence"/>
</dbReference>
<dbReference type="AlphaFoldDB" id="A0A8D9S0G6"/>
<protein>
    <submittedName>
        <fullName evidence="1">Uncharacterized protein</fullName>
    </submittedName>
</protein>
<gene>
    <name evidence="1" type="ORF">HMPREF0534_0424</name>
</gene>
<accession>A0A8D9S0G6</accession>
<comment type="caution">
    <text evidence="1">The sequence shown here is derived from an EMBL/GenBank/DDBJ whole genome shotgun (WGS) entry which is preliminary data.</text>
</comment>
<evidence type="ECO:0000313" key="1">
    <source>
        <dbReference type="EMBL" id="EEI66286.1"/>
    </source>
</evidence>
<sequence length="42" mass="4953">METVKAGRKSFLPFFVIRTIYVNSLDKVNKNRTYFAKLLKKS</sequence>
<evidence type="ECO:0000313" key="2">
    <source>
        <dbReference type="Proteomes" id="UP000003419"/>
    </source>
</evidence>
<reference evidence="1 2" key="1">
    <citation type="submission" date="2009-01" db="EMBL/GenBank/DDBJ databases">
        <authorList>
            <person name="Qin X."/>
            <person name="Bachman B."/>
            <person name="Battles P."/>
            <person name="Bell A."/>
            <person name="Bess C."/>
            <person name="Bickham C."/>
            <person name="Chaboub L."/>
            <person name="Chen D."/>
            <person name="Coyle M."/>
            <person name="Deiros D.R."/>
            <person name="Dinh H."/>
            <person name="Forbes L."/>
            <person name="Fowler G."/>
            <person name="Francisco L."/>
            <person name="Fu Q."/>
            <person name="Gubbala S."/>
            <person name="Hale W."/>
            <person name="Han Y."/>
            <person name="Hemphill L."/>
            <person name="Highlander S.K."/>
            <person name="Hirani K."/>
            <person name="Hogues M."/>
            <person name="Jackson L."/>
            <person name="Jakkamsetti A."/>
            <person name="Javaid M."/>
            <person name="Jiang H."/>
            <person name="Korchina V."/>
            <person name="Kovar C."/>
            <person name="Lara F."/>
            <person name="Lee S."/>
            <person name="Mata R."/>
            <person name="Mathew T."/>
            <person name="Moen C."/>
            <person name="Morales K."/>
            <person name="Munidasa M."/>
            <person name="Nazareth L."/>
            <person name="Ngo R."/>
            <person name="Nguyen L."/>
            <person name="Okwuonu G."/>
            <person name="Ongeri F."/>
            <person name="Patil S."/>
            <person name="Petrosino J."/>
            <person name="Pham C."/>
            <person name="Pham P."/>
            <person name="Pu L.-L."/>
            <person name="Puazo M."/>
            <person name="Raj R."/>
            <person name="Reid J."/>
            <person name="Rouhana J."/>
            <person name="Saada N."/>
            <person name="Shang Y."/>
            <person name="Simmons D."/>
            <person name="Thornton R."/>
            <person name="Warren J."/>
            <person name="Weissenberger G."/>
            <person name="Zhang J."/>
            <person name="Zhang L."/>
            <person name="Zhou C."/>
            <person name="Zhu D."/>
            <person name="Muzny D."/>
            <person name="Worley K."/>
            <person name="Gibbs R."/>
        </authorList>
    </citation>
    <scope>NUCLEOTIDE SEQUENCE [LARGE SCALE GENOMIC DNA]</scope>
    <source>
        <strain evidence="1 2">CF48-3A</strain>
    </source>
</reference>
<proteinExistence type="predicted"/>
<dbReference type="EMBL" id="ACHG01000034">
    <property type="protein sequence ID" value="EEI66286.1"/>
    <property type="molecule type" value="Genomic_DNA"/>
</dbReference>
<organism evidence="1 2">
    <name type="scientific">Limosilactobacillus reuteri CF48-3A</name>
    <dbReference type="NCBI Taxonomy" id="525341"/>
    <lineage>
        <taxon>Bacteria</taxon>
        <taxon>Bacillati</taxon>
        <taxon>Bacillota</taxon>
        <taxon>Bacilli</taxon>
        <taxon>Lactobacillales</taxon>
        <taxon>Lactobacillaceae</taxon>
        <taxon>Limosilactobacillus</taxon>
    </lineage>
</organism>
<name>A0A8D9S0G6_LIMRT</name>